<organism evidence="8 9">
    <name type="scientific">Ruminococcus difficilis</name>
    <dbReference type="NCBI Taxonomy" id="2763069"/>
    <lineage>
        <taxon>Bacteria</taxon>
        <taxon>Bacillati</taxon>
        <taxon>Bacillota</taxon>
        <taxon>Clostridia</taxon>
        <taxon>Eubacteriales</taxon>
        <taxon>Oscillospiraceae</taxon>
        <taxon>Ruminococcus</taxon>
    </lineage>
</organism>
<comment type="caution">
    <text evidence="8">The sequence shown here is derived from an EMBL/GenBank/DDBJ whole genome shotgun (WGS) entry which is preliminary data.</text>
</comment>
<dbReference type="InterPro" id="IPR005835">
    <property type="entry name" value="NTP_transferase_dom"/>
</dbReference>
<dbReference type="SUPFAM" id="SSF53448">
    <property type="entry name" value="Nucleotide-diphospho-sugar transferases"/>
    <property type="match status" value="1"/>
</dbReference>
<evidence type="ECO:0000259" key="7">
    <source>
        <dbReference type="Pfam" id="PF00483"/>
    </source>
</evidence>
<name>A0A934TZ71_9FIRM</name>
<evidence type="ECO:0000313" key="9">
    <source>
        <dbReference type="Proteomes" id="UP000633365"/>
    </source>
</evidence>
<comment type="function">
    <text evidence="6">Catalyzes the last two sequential reactions in the de novo biosynthetic pathway for UDP-N-acetylglucosamine (UDP-GlcNAc). The C-terminal domain catalyzes the transfer of acetyl group from acetyl coenzyme A to glucosamine-1-phosphate (GlcN-1-P) to produce N-acetylglucosamine-1-phosphate (GlcNAc-1-P), which is converted into UDP-GlcNAc by the transfer of uridine 5-monophosphate (from uridine 5-triphosphate), a reaction catalyzed by the N-terminal domain.</text>
</comment>
<evidence type="ECO:0000256" key="2">
    <source>
        <dbReference type="ARBA" id="ARBA00022695"/>
    </source>
</evidence>
<sequence length="248" mass="26722">MNNKCAVILAGGEGKRMKSDIPKPMNEVLGKPMLRWVIDAVKAAGIDDICVVTGFKTEVTEAYLDSLPFAVSHVLQSERLGTGHAVMMAKDFLNEKGGDVVILCGDAPFMDTETIADAYNDHNESGASATVISAMLDDPTGYGRIVRNADGTLKNIVEQKEADEATLKIQEVNSGGYWFDTADLLSVLDNIKANNFAKEYYLPDALYLLLQNGKKVGAFTAQSPDTVLGANDPAQLAELNEIARAKGY</sequence>
<dbReference type="Proteomes" id="UP000633365">
    <property type="component" value="Unassembled WGS sequence"/>
</dbReference>
<dbReference type="Gene3D" id="3.90.550.10">
    <property type="entry name" value="Spore Coat Polysaccharide Biosynthesis Protein SpsA, Chain A"/>
    <property type="match status" value="1"/>
</dbReference>
<dbReference type="InterPro" id="IPR050065">
    <property type="entry name" value="GlmU-like"/>
</dbReference>
<proteinExistence type="predicted"/>
<dbReference type="PANTHER" id="PTHR43584">
    <property type="entry name" value="NUCLEOTIDYL TRANSFERASE"/>
    <property type="match status" value="1"/>
</dbReference>
<dbReference type="GO" id="GO:0003977">
    <property type="term" value="F:UDP-N-acetylglucosamine diphosphorylase activity"/>
    <property type="evidence" value="ECO:0007669"/>
    <property type="project" value="UniProtKB-EC"/>
</dbReference>
<dbReference type="PANTHER" id="PTHR43584:SF3">
    <property type="entry name" value="BIFUNCTIONAL PROTEIN GLMU"/>
    <property type="match status" value="1"/>
</dbReference>
<keyword evidence="9" id="KW-1185">Reference proteome</keyword>
<keyword evidence="1 8" id="KW-0808">Transferase</keyword>
<evidence type="ECO:0000256" key="4">
    <source>
        <dbReference type="ARBA" id="ARBA00048247"/>
    </source>
</evidence>
<dbReference type="RefSeq" id="WP_186832821.1">
    <property type="nucleotide sequence ID" value="NZ_JAEQMG010000048.1"/>
</dbReference>
<evidence type="ECO:0000256" key="3">
    <source>
        <dbReference type="ARBA" id="ARBA00023315"/>
    </source>
</evidence>
<reference evidence="8" key="1">
    <citation type="submission" date="2021-01" db="EMBL/GenBank/DDBJ databases">
        <title>Genome public.</title>
        <authorList>
            <person name="Liu C."/>
            <person name="Sun Q."/>
        </authorList>
    </citation>
    <scope>NUCLEOTIDE SEQUENCE</scope>
    <source>
        <strain evidence="8">M6</strain>
    </source>
</reference>
<dbReference type="Pfam" id="PF00483">
    <property type="entry name" value="NTP_transferase"/>
    <property type="match status" value="1"/>
</dbReference>
<dbReference type="InterPro" id="IPR029044">
    <property type="entry name" value="Nucleotide-diphossugar_trans"/>
</dbReference>
<gene>
    <name evidence="8" type="ORF">JKK62_05855</name>
</gene>
<evidence type="ECO:0000256" key="6">
    <source>
        <dbReference type="ARBA" id="ARBA00049628"/>
    </source>
</evidence>
<dbReference type="EMBL" id="JAEQMG010000048">
    <property type="protein sequence ID" value="MBK6088181.1"/>
    <property type="molecule type" value="Genomic_DNA"/>
</dbReference>
<evidence type="ECO:0000256" key="5">
    <source>
        <dbReference type="ARBA" id="ARBA00048493"/>
    </source>
</evidence>
<keyword evidence="3" id="KW-0012">Acyltransferase</keyword>
<protein>
    <submittedName>
        <fullName evidence="8">NTP transferase domain-containing protein</fullName>
    </submittedName>
</protein>
<feature type="domain" description="Nucleotidyl transferase" evidence="7">
    <location>
        <begin position="6"/>
        <end position="220"/>
    </location>
</feature>
<keyword evidence="2" id="KW-0548">Nucleotidyltransferase</keyword>
<accession>A0A934TZ71</accession>
<comment type="catalytic activity">
    <reaction evidence="4">
        <text>alpha-D-glucosamine 1-phosphate + acetyl-CoA = N-acetyl-alpha-D-glucosamine 1-phosphate + CoA + H(+)</text>
        <dbReference type="Rhea" id="RHEA:13725"/>
        <dbReference type="ChEBI" id="CHEBI:15378"/>
        <dbReference type="ChEBI" id="CHEBI:57287"/>
        <dbReference type="ChEBI" id="CHEBI:57288"/>
        <dbReference type="ChEBI" id="CHEBI:57776"/>
        <dbReference type="ChEBI" id="CHEBI:58516"/>
        <dbReference type="EC" id="2.3.1.157"/>
    </reaction>
</comment>
<evidence type="ECO:0000313" key="8">
    <source>
        <dbReference type="EMBL" id="MBK6088181.1"/>
    </source>
</evidence>
<dbReference type="CDD" id="cd02540">
    <property type="entry name" value="GT2_GlmU_N_bac"/>
    <property type="match status" value="1"/>
</dbReference>
<comment type="catalytic activity">
    <reaction evidence="5">
        <text>N-acetyl-alpha-D-glucosamine 1-phosphate + UTP + H(+) = UDP-N-acetyl-alpha-D-glucosamine + diphosphate</text>
        <dbReference type="Rhea" id="RHEA:13509"/>
        <dbReference type="ChEBI" id="CHEBI:15378"/>
        <dbReference type="ChEBI" id="CHEBI:33019"/>
        <dbReference type="ChEBI" id="CHEBI:46398"/>
        <dbReference type="ChEBI" id="CHEBI:57705"/>
        <dbReference type="ChEBI" id="CHEBI:57776"/>
        <dbReference type="EC" id="2.7.7.23"/>
    </reaction>
</comment>
<evidence type="ECO:0000256" key="1">
    <source>
        <dbReference type="ARBA" id="ARBA00022679"/>
    </source>
</evidence>
<dbReference type="GO" id="GO:0019134">
    <property type="term" value="F:glucosamine-1-phosphate N-acetyltransferase activity"/>
    <property type="evidence" value="ECO:0007669"/>
    <property type="project" value="UniProtKB-EC"/>
</dbReference>
<dbReference type="AlphaFoldDB" id="A0A934TZ71"/>